<dbReference type="EMBL" id="UINC01006771">
    <property type="protein sequence ID" value="SVA29541.1"/>
    <property type="molecule type" value="Genomic_DNA"/>
</dbReference>
<dbReference type="Gene3D" id="2.130.10.10">
    <property type="entry name" value="YVTN repeat-like/Quinoprotein amine dehydrogenase"/>
    <property type="match status" value="1"/>
</dbReference>
<dbReference type="InterPro" id="IPR011047">
    <property type="entry name" value="Quinoprotein_ADH-like_sf"/>
</dbReference>
<sequence length="366" mass="39572">MMKNLKDAIVIGLAVGIFGNAAAVAVDWPQWGGNTLGRNMFAPGATGLPDKVEPGDFKQGTEDVDLSTAKNVKWAAKLGTQSYGNTTVSNGRIFIGTNNDSMRDPKHPGDRSILLCLDEKSGDFLWQLVIPKLKSGKVNDWESLGLLSSPTVVDNRLYVVSSRCEVLCVDVAGLSNGNDGPYKDEAVYVHLDTGKPPAKLGPKDGDIIWRYDMMDELGVFPHNASNCSIIVVGDMVYACTSNGQDWTHSNVPSPLSPSFIALDAKTGELKGEDDAGIGPNIFHGQWSSPSYGVVNGQGQLFFGGGDGICYAFNPKPVYDEDEDLDFLRKVWWFDANPPEYKKDEDGKAIKYPAAEGPSEINATPVF</sequence>
<dbReference type="SUPFAM" id="SSF50998">
    <property type="entry name" value="Quinoprotein alcohol dehydrogenase-like"/>
    <property type="match status" value="1"/>
</dbReference>
<proteinExistence type="predicted"/>
<gene>
    <name evidence="1" type="ORF">METZ01_LOCUS82395</name>
</gene>
<dbReference type="InterPro" id="IPR015943">
    <property type="entry name" value="WD40/YVTN_repeat-like_dom_sf"/>
</dbReference>
<protein>
    <recommendedName>
        <fullName evidence="2">Pyrrolo-quinoline quinone</fullName>
    </recommendedName>
</protein>
<dbReference type="PANTHER" id="PTHR34512">
    <property type="entry name" value="CELL SURFACE PROTEIN"/>
    <property type="match status" value="1"/>
</dbReference>
<reference evidence="1" key="1">
    <citation type="submission" date="2018-05" db="EMBL/GenBank/DDBJ databases">
        <authorList>
            <person name="Lanie J.A."/>
            <person name="Ng W.-L."/>
            <person name="Kazmierczak K.M."/>
            <person name="Andrzejewski T.M."/>
            <person name="Davidsen T.M."/>
            <person name="Wayne K.J."/>
            <person name="Tettelin H."/>
            <person name="Glass J.I."/>
            <person name="Rusch D."/>
            <person name="Podicherti R."/>
            <person name="Tsui H.-C.T."/>
            <person name="Winkler M.E."/>
        </authorList>
    </citation>
    <scope>NUCLEOTIDE SEQUENCE</scope>
</reference>
<name>A0A381UP61_9ZZZZ</name>
<dbReference type="AlphaFoldDB" id="A0A381UP61"/>
<dbReference type="PANTHER" id="PTHR34512:SF30">
    <property type="entry name" value="OUTER MEMBRANE PROTEIN ASSEMBLY FACTOR BAMB"/>
    <property type="match status" value="1"/>
</dbReference>
<feature type="non-terminal residue" evidence="1">
    <location>
        <position position="366"/>
    </location>
</feature>
<evidence type="ECO:0000313" key="1">
    <source>
        <dbReference type="EMBL" id="SVA29541.1"/>
    </source>
</evidence>
<organism evidence="1">
    <name type="scientific">marine metagenome</name>
    <dbReference type="NCBI Taxonomy" id="408172"/>
    <lineage>
        <taxon>unclassified sequences</taxon>
        <taxon>metagenomes</taxon>
        <taxon>ecological metagenomes</taxon>
    </lineage>
</organism>
<accession>A0A381UP61</accession>
<evidence type="ECO:0008006" key="2">
    <source>
        <dbReference type="Google" id="ProtNLM"/>
    </source>
</evidence>